<name>A0A916TFY6_9ACTN</name>
<dbReference type="NCBIfam" id="TIGR03215">
    <property type="entry name" value="ac_ald_DH_ac"/>
    <property type="match status" value="1"/>
</dbReference>
<dbReference type="GO" id="GO:0051287">
    <property type="term" value="F:NAD binding"/>
    <property type="evidence" value="ECO:0007669"/>
    <property type="project" value="UniProtKB-UniRule"/>
</dbReference>
<dbReference type="InterPro" id="IPR003361">
    <property type="entry name" value="Acetaldehyde_dehydrogenase"/>
</dbReference>
<comment type="catalytic activity">
    <reaction evidence="3">
        <text>acetaldehyde + NAD(+) + CoA = acetyl-CoA + NADH + H(+)</text>
        <dbReference type="Rhea" id="RHEA:23288"/>
        <dbReference type="ChEBI" id="CHEBI:15343"/>
        <dbReference type="ChEBI" id="CHEBI:15378"/>
        <dbReference type="ChEBI" id="CHEBI:57287"/>
        <dbReference type="ChEBI" id="CHEBI:57288"/>
        <dbReference type="ChEBI" id="CHEBI:57540"/>
        <dbReference type="ChEBI" id="CHEBI:57945"/>
        <dbReference type="EC" id="1.2.1.10"/>
    </reaction>
</comment>
<dbReference type="NCBIfam" id="NF006157">
    <property type="entry name" value="PRK08300.1"/>
    <property type="match status" value="1"/>
</dbReference>
<evidence type="ECO:0000259" key="4">
    <source>
        <dbReference type="SMART" id="SM00859"/>
    </source>
</evidence>
<dbReference type="AlphaFoldDB" id="A0A916TFY6"/>
<dbReference type="HAMAP" id="MF_01657">
    <property type="entry name" value="Ac_ald_DH_ac"/>
    <property type="match status" value="1"/>
</dbReference>
<gene>
    <name evidence="5" type="ORF">GCM10011489_32590</name>
</gene>
<evidence type="ECO:0000256" key="1">
    <source>
        <dbReference type="ARBA" id="ARBA00009244"/>
    </source>
</evidence>
<accession>A0A916TFY6</accession>
<organism evidence="5 6">
    <name type="scientific">Gordonia jinhuaensis</name>
    <dbReference type="NCBI Taxonomy" id="1517702"/>
    <lineage>
        <taxon>Bacteria</taxon>
        <taxon>Bacillati</taxon>
        <taxon>Actinomycetota</taxon>
        <taxon>Actinomycetes</taxon>
        <taxon>Mycobacteriales</taxon>
        <taxon>Gordoniaceae</taxon>
        <taxon>Gordonia</taxon>
    </lineage>
</organism>
<feature type="binding site" evidence="3">
    <location>
        <position position="295"/>
    </location>
    <ligand>
        <name>NAD(+)</name>
        <dbReference type="ChEBI" id="CHEBI:57540"/>
    </ligand>
</feature>
<dbReference type="Proteomes" id="UP000621454">
    <property type="component" value="Unassembled WGS sequence"/>
</dbReference>
<dbReference type="Pfam" id="PF01118">
    <property type="entry name" value="Semialdhyde_dh"/>
    <property type="match status" value="1"/>
</dbReference>
<keyword evidence="2 3" id="KW-0520">NAD</keyword>
<dbReference type="EMBL" id="BMGC01000032">
    <property type="protein sequence ID" value="GGB42571.1"/>
    <property type="molecule type" value="Genomic_DNA"/>
</dbReference>
<dbReference type="Gene3D" id="3.30.360.10">
    <property type="entry name" value="Dihydrodipicolinate Reductase, domain 2"/>
    <property type="match status" value="1"/>
</dbReference>
<proteinExistence type="inferred from homology"/>
<dbReference type="Gene3D" id="3.40.50.720">
    <property type="entry name" value="NAD(P)-binding Rossmann-like Domain"/>
    <property type="match status" value="1"/>
</dbReference>
<dbReference type="InterPro" id="IPR000534">
    <property type="entry name" value="Semialdehyde_DH_NAD-bd"/>
</dbReference>
<dbReference type="InterPro" id="IPR036291">
    <property type="entry name" value="NAD(P)-bd_dom_sf"/>
</dbReference>
<sequence>MTLPATKKVAVVGAGNIGADLVMKIVRSAGSLELSAVADIDPHAAGLQKGMEIGVPTTCRGIGGLLELEGFDDIDIVFDATSAAVHRRNVSRLHMPGKRVIDLTAGAAGPLVVPAVNMEDHLNAPVVNLVTCPGQAAIPIIAALASVADVAYAEVVASIASNAAGPALRANIDEFTEVTGLAIEQVGGAKRGKAMTILNPADPPLTMRDTVFALVHANDELTQSEIEEAVEMTVEDIASSVPGYRLKQQVQMNPIAPGSPVGTLLRGNVTCPTHQVSIFLEVEGAGDHLPAYAGNLDVMTTAAVLFAERIATADQESAA</sequence>
<dbReference type="CDD" id="cd23933">
    <property type="entry name" value="ALDH_C"/>
    <property type="match status" value="1"/>
</dbReference>
<evidence type="ECO:0000313" key="6">
    <source>
        <dbReference type="Proteomes" id="UP000621454"/>
    </source>
</evidence>
<protein>
    <recommendedName>
        <fullName evidence="3">Acetaldehyde dehydrogenase</fullName>
        <ecNumber evidence="3">1.2.1.10</ecNumber>
    </recommendedName>
    <alternativeName>
        <fullName evidence="3">Acetaldehyde dehydrogenase [acetylating]</fullName>
    </alternativeName>
</protein>
<keyword evidence="3" id="KW-0058">Aromatic hydrocarbons catabolism</keyword>
<dbReference type="GO" id="GO:0008774">
    <property type="term" value="F:acetaldehyde dehydrogenase (acetylating) activity"/>
    <property type="evidence" value="ECO:0007669"/>
    <property type="project" value="UniProtKB-UniRule"/>
</dbReference>
<dbReference type="SMART" id="SM00859">
    <property type="entry name" value="Semialdhyde_dh"/>
    <property type="match status" value="1"/>
</dbReference>
<feature type="domain" description="Semialdehyde dehydrogenase NAD-binding" evidence="4">
    <location>
        <begin position="8"/>
        <end position="124"/>
    </location>
</feature>
<comment type="caution">
    <text evidence="3">Lacks conserved residue(s) required for the propagation of feature annotation.</text>
</comment>
<dbReference type="SUPFAM" id="SSF55347">
    <property type="entry name" value="Glyceraldehyde-3-phosphate dehydrogenase-like, C-terminal domain"/>
    <property type="match status" value="1"/>
</dbReference>
<evidence type="ECO:0000313" key="5">
    <source>
        <dbReference type="EMBL" id="GGB42571.1"/>
    </source>
</evidence>
<comment type="caution">
    <text evidence="5">The sequence shown here is derived from an EMBL/GenBank/DDBJ whole genome shotgun (WGS) entry which is preliminary data.</text>
</comment>
<comment type="similarity">
    <text evidence="1 3">Belongs to the acetaldehyde dehydrogenase family.</text>
</comment>
<feature type="active site" description="Acyl-thioester intermediate" evidence="3">
    <location>
        <position position="132"/>
    </location>
</feature>
<evidence type="ECO:0000256" key="2">
    <source>
        <dbReference type="ARBA" id="ARBA00023027"/>
    </source>
</evidence>
<dbReference type="InterPro" id="IPR015426">
    <property type="entry name" value="Acetylaldehyde_DH_C"/>
</dbReference>
<reference evidence="5" key="2">
    <citation type="submission" date="2020-09" db="EMBL/GenBank/DDBJ databases">
        <authorList>
            <person name="Sun Q."/>
            <person name="Zhou Y."/>
        </authorList>
    </citation>
    <scope>NUCLEOTIDE SEQUENCE</scope>
    <source>
        <strain evidence="5">CGMCC 1.12827</strain>
    </source>
</reference>
<dbReference type="EC" id="1.2.1.10" evidence="3"/>
<keyword evidence="3" id="KW-0560">Oxidoreductase</keyword>
<evidence type="ECO:0000256" key="3">
    <source>
        <dbReference type="HAMAP-Rule" id="MF_01657"/>
    </source>
</evidence>
<dbReference type="PIRSF" id="PIRSF015689">
    <property type="entry name" value="Actaldh_dh_actl"/>
    <property type="match status" value="1"/>
</dbReference>
<reference evidence="5" key="1">
    <citation type="journal article" date="2014" name="Int. J. Syst. Evol. Microbiol.">
        <title>Complete genome sequence of Corynebacterium casei LMG S-19264T (=DSM 44701T), isolated from a smear-ripened cheese.</title>
        <authorList>
            <consortium name="US DOE Joint Genome Institute (JGI-PGF)"/>
            <person name="Walter F."/>
            <person name="Albersmeier A."/>
            <person name="Kalinowski J."/>
            <person name="Ruckert C."/>
        </authorList>
    </citation>
    <scope>NUCLEOTIDE SEQUENCE</scope>
    <source>
        <strain evidence="5">CGMCC 1.12827</strain>
    </source>
</reference>
<dbReference type="SUPFAM" id="SSF51735">
    <property type="entry name" value="NAD(P)-binding Rossmann-fold domains"/>
    <property type="match status" value="1"/>
</dbReference>
<dbReference type="Pfam" id="PF09290">
    <property type="entry name" value="AcetDehyd-dimer"/>
    <property type="match status" value="1"/>
</dbReference>
<keyword evidence="6" id="KW-1185">Reference proteome</keyword>